<proteinExistence type="predicted"/>
<accession>A0A0F9KY77</accession>
<reference evidence="1" key="1">
    <citation type="journal article" date="2015" name="Nature">
        <title>Complex archaea that bridge the gap between prokaryotes and eukaryotes.</title>
        <authorList>
            <person name="Spang A."/>
            <person name="Saw J.H."/>
            <person name="Jorgensen S.L."/>
            <person name="Zaremba-Niedzwiedzka K."/>
            <person name="Martijn J."/>
            <person name="Lind A.E."/>
            <person name="van Eijk R."/>
            <person name="Schleper C."/>
            <person name="Guy L."/>
            <person name="Ettema T.J."/>
        </authorList>
    </citation>
    <scope>NUCLEOTIDE SEQUENCE</scope>
</reference>
<dbReference type="AlphaFoldDB" id="A0A0F9KY77"/>
<evidence type="ECO:0000313" key="1">
    <source>
        <dbReference type="EMBL" id="KKM20420.1"/>
    </source>
</evidence>
<sequence>ALHKGGIPAIFMPDMEVCNPDNNGYQPNPGGLYEVGLPQYMNADFLREIVDESAIKIMFDGLPFLPYRDYKIIWMERDPEDIEKSTERVDLHIIETACGSLPSSASVKNALQKKAENITTLLPFNCFKPYNQKDMDHVLGICEARSDMCVIKIQFSELIRQPRRVFTTLKLMGVPINVHKAAAVIDPKLHRIRKELWQGQQKQA</sequence>
<dbReference type="EMBL" id="LAZR01013769">
    <property type="protein sequence ID" value="KKM20420.1"/>
    <property type="molecule type" value="Genomic_DNA"/>
</dbReference>
<name>A0A0F9KY77_9ZZZZ</name>
<organism evidence="1">
    <name type="scientific">marine sediment metagenome</name>
    <dbReference type="NCBI Taxonomy" id="412755"/>
    <lineage>
        <taxon>unclassified sequences</taxon>
        <taxon>metagenomes</taxon>
        <taxon>ecological metagenomes</taxon>
    </lineage>
</organism>
<comment type="caution">
    <text evidence="1">The sequence shown here is derived from an EMBL/GenBank/DDBJ whole genome shotgun (WGS) entry which is preliminary data.</text>
</comment>
<feature type="non-terminal residue" evidence="1">
    <location>
        <position position="1"/>
    </location>
</feature>
<gene>
    <name evidence="1" type="ORF">LCGC14_1645610</name>
</gene>
<protein>
    <submittedName>
        <fullName evidence="1">Uncharacterized protein</fullName>
    </submittedName>
</protein>